<reference evidence="1" key="1">
    <citation type="submission" date="2018-02" db="EMBL/GenBank/DDBJ databases">
        <title>Rhizophora mucronata_Transcriptome.</title>
        <authorList>
            <person name="Meera S.P."/>
            <person name="Sreeshan A."/>
            <person name="Augustine A."/>
        </authorList>
    </citation>
    <scope>NUCLEOTIDE SEQUENCE</scope>
    <source>
        <tissue evidence="1">Leaf</tissue>
    </source>
</reference>
<protein>
    <submittedName>
        <fullName evidence="1">Uncharacterized protein</fullName>
    </submittedName>
</protein>
<name>A0A2P2NZD8_RHIMU</name>
<evidence type="ECO:0000313" key="1">
    <source>
        <dbReference type="EMBL" id="MBX47759.1"/>
    </source>
</evidence>
<organism evidence="1">
    <name type="scientific">Rhizophora mucronata</name>
    <name type="common">Asiatic mangrove</name>
    <dbReference type="NCBI Taxonomy" id="61149"/>
    <lineage>
        <taxon>Eukaryota</taxon>
        <taxon>Viridiplantae</taxon>
        <taxon>Streptophyta</taxon>
        <taxon>Embryophyta</taxon>
        <taxon>Tracheophyta</taxon>
        <taxon>Spermatophyta</taxon>
        <taxon>Magnoliopsida</taxon>
        <taxon>eudicotyledons</taxon>
        <taxon>Gunneridae</taxon>
        <taxon>Pentapetalae</taxon>
        <taxon>rosids</taxon>
        <taxon>fabids</taxon>
        <taxon>Malpighiales</taxon>
        <taxon>Rhizophoraceae</taxon>
        <taxon>Rhizophora</taxon>
    </lineage>
</organism>
<sequence>MQGSPGQISIYRYWKVEFVFISQAS</sequence>
<dbReference type="EMBL" id="GGEC01067275">
    <property type="protein sequence ID" value="MBX47759.1"/>
    <property type="molecule type" value="Transcribed_RNA"/>
</dbReference>
<accession>A0A2P2NZD8</accession>
<dbReference type="AlphaFoldDB" id="A0A2P2NZD8"/>
<proteinExistence type="predicted"/>